<evidence type="ECO:0000259" key="8">
    <source>
        <dbReference type="PROSITE" id="PS50089"/>
    </source>
</evidence>
<feature type="compositionally biased region" description="Polar residues" evidence="7">
    <location>
        <begin position="41"/>
        <end position="50"/>
    </location>
</feature>
<dbReference type="SUPFAM" id="SSF57850">
    <property type="entry name" value="RING/U-box"/>
    <property type="match status" value="1"/>
</dbReference>
<dbReference type="EMBL" id="MU006782">
    <property type="protein sequence ID" value="KAF2642209.1"/>
    <property type="molecule type" value="Genomic_DNA"/>
</dbReference>
<keyword evidence="6" id="KW-0862">Zinc</keyword>
<dbReference type="Pfam" id="PF00271">
    <property type="entry name" value="Helicase_C"/>
    <property type="match status" value="1"/>
</dbReference>
<dbReference type="InterPro" id="IPR014001">
    <property type="entry name" value="Helicase_ATP-bd"/>
</dbReference>
<dbReference type="InterPro" id="IPR001650">
    <property type="entry name" value="Helicase_C-like"/>
</dbReference>
<dbReference type="CDD" id="cd18793">
    <property type="entry name" value="SF2_C_SNF"/>
    <property type="match status" value="1"/>
</dbReference>
<dbReference type="OrthoDB" id="448448at2759"/>
<evidence type="ECO:0000256" key="5">
    <source>
        <dbReference type="ARBA" id="ARBA00022840"/>
    </source>
</evidence>
<dbReference type="PANTHER" id="PTHR45626">
    <property type="entry name" value="TRANSCRIPTION TERMINATION FACTOR 2-RELATED"/>
    <property type="match status" value="1"/>
</dbReference>
<evidence type="ECO:0000256" key="7">
    <source>
        <dbReference type="SAM" id="MobiDB-lite"/>
    </source>
</evidence>
<accession>A0A6A6S311</accession>
<dbReference type="GO" id="GO:0016787">
    <property type="term" value="F:hydrolase activity"/>
    <property type="evidence" value="ECO:0007669"/>
    <property type="project" value="UniProtKB-KW"/>
</dbReference>
<evidence type="ECO:0000313" key="12">
    <source>
        <dbReference type="Proteomes" id="UP000799753"/>
    </source>
</evidence>
<evidence type="ECO:0000256" key="2">
    <source>
        <dbReference type="ARBA" id="ARBA00022741"/>
    </source>
</evidence>
<dbReference type="InterPro" id="IPR013083">
    <property type="entry name" value="Znf_RING/FYVE/PHD"/>
</dbReference>
<dbReference type="PROSITE" id="PS51194">
    <property type="entry name" value="HELICASE_CTER"/>
    <property type="match status" value="1"/>
</dbReference>
<evidence type="ECO:0000256" key="4">
    <source>
        <dbReference type="ARBA" id="ARBA00022806"/>
    </source>
</evidence>
<evidence type="ECO:0000259" key="9">
    <source>
        <dbReference type="PROSITE" id="PS51192"/>
    </source>
</evidence>
<dbReference type="Gene3D" id="3.40.50.10810">
    <property type="entry name" value="Tandem AAA-ATPase domain"/>
    <property type="match status" value="1"/>
</dbReference>
<feature type="region of interest" description="Disordered" evidence="7">
    <location>
        <begin position="1"/>
        <end position="50"/>
    </location>
</feature>
<dbReference type="PROSITE" id="PS51192">
    <property type="entry name" value="HELICASE_ATP_BIND_1"/>
    <property type="match status" value="1"/>
</dbReference>
<evidence type="ECO:0000256" key="6">
    <source>
        <dbReference type="PROSITE-ProRule" id="PRU00175"/>
    </source>
</evidence>
<feature type="domain" description="RING-type" evidence="8">
    <location>
        <begin position="677"/>
        <end position="726"/>
    </location>
</feature>
<dbReference type="GO" id="GO:0008270">
    <property type="term" value="F:zinc ion binding"/>
    <property type="evidence" value="ECO:0007669"/>
    <property type="project" value="UniProtKB-KW"/>
</dbReference>
<dbReference type="GO" id="GO:0006281">
    <property type="term" value="P:DNA repair"/>
    <property type="evidence" value="ECO:0007669"/>
    <property type="project" value="TreeGrafter"/>
</dbReference>
<dbReference type="PANTHER" id="PTHR45626:SF52">
    <property type="entry name" value="SINGLE-STRANDED DNA-DEPENDENT ATPASE (EUROFUNG)"/>
    <property type="match status" value="1"/>
</dbReference>
<dbReference type="InterPro" id="IPR049730">
    <property type="entry name" value="SNF2/RAD54-like_C"/>
</dbReference>
<organism evidence="11 12">
    <name type="scientific">Massarina eburnea CBS 473.64</name>
    <dbReference type="NCBI Taxonomy" id="1395130"/>
    <lineage>
        <taxon>Eukaryota</taxon>
        <taxon>Fungi</taxon>
        <taxon>Dikarya</taxon>
        <taxon>Ascomycota</taxon>
        <taxon>Pezizomycotina</taxon>
        <taxon>Dothideomycetes</taxon>
        <taxon>Pleosporomycetidae</taxon>
        <taxon>Pleosporales</taxon>
        <taxon>Massarineae</taxon>
        <taxon>Massarinaceae</taxon>
        <taxon>Massarina</taxon>
    </lineage>
</organism>
<dbReference type="SUPFAM" id="SSF52540">
    <property type="entry name" value="P-loop containing nucleoside triphosphate hydrolases"/>
    <property type="match status" value="2"/>
</dbReference>
<dbReference type="PROSITE" id="PS50089">
    <property type="entry name" value="ZF_RING_2"/>
    <property type="match status" value="1"/>
</dbReference>
<proteinExistence type="inferred from homology"/>
<keyword evidence="6" id="KW-0863">Zinc-finger</keyword>
<keyword evidence="3" id="KW-0378">Hydrolase</keyword>
<dbReference type="InterPro" id="IPR001841">
    <property type="entry name" value="Znf_RING"/>
</dbReference>
<dbReference type="Gene3D" id="3.30.40.10">
    <property type="entry name" value="Zinc/RING finger domain, C3HC4 (zinc finger)"/>
    <property type="match status" value="1"/>
</dbReference>
<evidence type="ECO:0000313" key="11">
    <source>
        <dbReference type="EMBL" id="KAF2642209.1"/>
    </source>
</evidence>
<dbReference type="InterPro" id="IPR038718">
    <property type="entry name" value="SNF2-like_sf"/>
</dbReference>
<dbReference type="InterPro" id="IPR000330">
    <property type="entry name" value="SNF2_N"/>
</dbReference>
<dbReference type="SMART" id="SM00487">
    <property type="entry name" value="DEXDc"/>
    <property type="match status" value="1"/>
</dbReference>
<dbReference type="InterPro" id="IPR027417">
    <property type="entry name" value="P-loop_NTPase"/>
</dbReference>
<reference evidence="11" key="1">
    <citation type="journal article" date="2020" name="Stud. Mycol.">
        <title>101 Dothideomycetes genomes: a test case for predicting lifestyles and emergence of pathogens.</title>
        <authorList>
            <person name="Haridas S."/>
            <person name="Albert R."/>
            <person name="Binder M."/>
            <person name="Bloem J."/>
            <person name="Labutti K."/>
            <person name="Salamov A."/>
            <person name="Andreopoulos B."/>
            <person name="Baker S."/>
            <person name="Barry K."/>
            <person name="Bills G."/>
            <person name="Bluhm B."/>
            <person name="Cannon C."/>
            <person name="Castanera R."/>
            <person name="Culley D."/>
            <person name="Daum C."/>
            <person name="Ezra D."/>
            <person name="Gonzalez J."/>
            <person name="Henrissat B."/>
            <person name="Kuo A."/>
            <person name="Liang C."/>
            <person name="Lipzen A."/>
            <person name="Lutzoni F."/>
            <person name="Magnuson J."/>
            <person name="Mondo S."/>
            <person name="Nolan M."/>
            <person name="Ohm R."/>
            <person name="Pangilinan J."/>
            <person name="Park H.-J."/>
            <person name="Ramirez L."/>
            <person name="Alfaro M."/>
            <person name="Sun H."/>
            <person name="Tritt A."/>
            <person name="Yoshinaga Y."/>
            <person name="Zwiers L.-H."/>
            <person name="Turgeon B."/>
            <person name="Goodwin S."/>
            <person name="Spatafora J."/>
            <person name="Crous P."/>
            <person name="Grigoriev I."/>
        </authorList>
    </citation>
    <scope>NUCLEOTIDE SEQUENCE</scope>
    <source>
        <strain evidence="11">CBS 473.64</strain>
    </source>
</reference>
<dbReference type="GO" id="GO:0005634">
    <property type="term" value="C:nucleus"/>
    <property type="evidence" value="ECO:0007669"/>
    <property type="project" value="TreeGrafter"/>
</dbReference>
<sequence length="893" mass="99898">MQDDWLSPDKRVNYGPCLGPESSRVVDRLSPQDNLDHGLSTPGSSSANYDTNNTSNIDKFGFAEPFELNWDGHIDSSFIAVDEDAISTPEEVCFGMLPGVEMRFNNGIDPISSPLGQQTESNFLTLGLSFTQNRCDILLSSEMVVAVLNMKSFRSLASVQEEVSIRLEGSVKLPIRPQSNNQPKGKKDLRYCSVDILVFGYRDNAELVAAKLAANDFFLQDPNHTPPGFSYENPQCLDLPQILVTKGSQVKRKVVKKTVLERDRVVDQEDDFELDYDRLLDDFACHDDLVQATVVAQVSTTLLIHQREGLDFILQREMKPSAPNRRLWEEKNSDEDETSKPIYRHIITGARSPSAKECVGGIIADEMGLGKSLTILSAIAGSLDRAFTYARTMTNIDASGRGIIAAKSTLVIVPSALLIESWISEIERHIVPDTLSYYKFHGQSRNMNYLQVVQHDIVFTTYGTVAADFVRNRSLLHLVHWYRIVLDEAHVIRNVSTKQSSAVTALQCWLRWCLTGTPIQNSLDDLFSLARFLKVPILDDAAQFKRHIIAPIDNASVDTPKDYRNLRTLLSTLCLRRTKAVLPIAQVATYTHELDFTSEERAGYRRIEHICTEALDLAVSGHKGKEAHQTVLEILLRLRLFCNNGSTFEGSDSQENLCLKDPEEALSLLQQTGQAICHYCSCDITSASGAENGAVVVTICHHAICSECTPRWKSAISNRTHCPICKVTHSMEPSMLEGSANIPSIANYPSKIQSLCEDIQLHRREGKCVVFSFWRKSLDVVGSLLEAKNIPYLRVDGTVLFSKRKTILNQFQERHDIPVILMTLGTGAVGLNGLYVANRIHLLEPQWNPSIESQAIGRVVRLGQQRPVTVVRYIMNRTVEKVVTCRTITVRIH</sequence>
<keyword evidence="12" id="KW-1185">Reference proteome</keyword>
<dbReference type="GO" id="GO:0005524">
    <property type="term" value="F:ATP binding"/>
    <property type="evidence" value="ECO:0007669"/>
    <property type="project" value="UniProtKB-KW"/>
</dbReference>
<dbReference type="GO" id="GO:0004386">
    <property type="term" value="F:helicase activity"/>
    <property type="evidence" value="ECO:0007669"/>
    <property type="project" value="UniProtKB-KW"/>
</dbReference>
<feature type="domain" description="Helicase ATP-binding" evidence="9">
    <location>
        <begin position="352"/>
        <end position="536"/>
    </location>
</feature>
<keyword evidence="2" id="KW-0547">Nucleotide-binding</keyword>
<name>A0A6A6S311_9PLEO</name>
<dbReference type="SMART" id="SM00490">
    <property type="entry name" value="HELICc"/>
    <property type="match status" value="1"/>
</dbReference>
<protein>
    <submittedName>
        <fullName evidence="11">Uncharacterized protein</fullName>
    </submittedName>
</protein>
<evidence type="ECO:0000259" key="10">
    <source>
        <dbReference type="PROSITE" id="PS51194"/>
    </source>
</evidence>
<keyword evidence="6" id="KW-0479">Metal-binding</keyword>
<gene>
    <name evidence="11" type="ORF">P280DRAFT_396724</name>
</gene>
<dbReference type="CDD" id="cd18008">
    <property type="entry name" value="DEXDc_SHPRH-like"/>
    <property type="match status" value="1"/>
</dbReference>
<keyword evidence="5" id="KW-0067">ATP-binding</keyword>
<comment type="similarity">
    <text evidence="1">Belongs to the SNF2/RAD54 helicase family.</text>
</comment>
<dbReference type="AlphaFoldDB" id="A0A6A6S311"/>
<dbReference type="Gene3D" id="3.40.50.300">
    <property type="entry name" value="P-loop containing nucleotide triphosphate hydrolases"/>
    <property type="match status" value="1"/>
</dbReference>
<keyword evidence="4" id="KW-0347">Helicase</keyword>
<dbReference type="GO" id="GO:0008094">
    <property type="term" value="F:ATP-dependent activity, acting on DNA"/>
    <property type="evidence" value="ECO:0007669"/>
    <property type="project" value="TreeGrafter"/>
</dbReference>
<dbReference type="Pfam" id="PF00176">
    <property type="entry name" value="SNF2-rel_dom"/>
    <property type="match status" value="1"/>
</dbReference>
<evidence type="ECO:0000256" key="1">
    <source>
        <dbReference type="ARBA" id="ARBA00007025"/>
    </source>
</evidence>
<dbReference type="Proteomes" id="UP000799753">
    <property type="component" value="Unassembled WGS sequence"/>
</dbReference>
<feature type="domain" description="Helicase C-terminal" evidence="10">
    <location>
        <begin position="751"/>
        <end position="893"/>
    </location>
</feature>
<evidence type="ECO:0000256" key="3">
    <source>
        <dbReference type="ARBA" id="ARBA00022801"/>
    </source>
</evidence>
<dbReference type="InterPro" id="IPR050628">
    <property type="entry name" value="SNF2_RAD54_helicase_TF"/>
</dbReference>